<dbReference type="InterPro" id="IPR050680">
    <property type="entry name" value="YpeA/RimI_acetyltransf"/>
</dbReference>
<dbReference type="GO" id="GO:0016747">
    <property type="term" value="F:acyltransferase activity, transferring groups other than amino-acyl groups"/>
    <property type="evidence" value="ECO:0007669"/>
    <property type="project" value="InterPro"/>
</dbReference>
<evidence type="ECO:0000256" key="1">
    <source>
        <dbReference type="ARBA" id="ARBA00022679"/>
    </source>
</evidence>
<dbReference type="InterPro" id="IPR000182">
    <property type="entry name" value="GNAT_dom"/>
</dbReference>
<keyword evidence="1 4" id="KW-0808">Transferase</keyword>
<evidence type="ECO:0000256" key="2">
    <source>
        <dbReference type="ARBA" id="ARBA00023315"/>
    </source>
</evidence>
<dbReference type="SUPFAM" id="SSF55729">
    <property type="entry name" value="Acyl-CoA N-acyltransferases (Nat)"/>
    <property type="match status" value="1"/>
</dbReference>
<dbReference type="Pfam" id="PF00583">
    <property type="entry name" value="Acetyltransf_1"/>
    <property type="match status" value="1"/>
</dbReference>
<organism evidence="4 5">
    <name type="scientific">Rhodanobacter glycinis</name>
    <dbReference type="NCBI Taxonomy" id="582702"/>
    <lineage>
        <taxon>Bacteria</taxon>
        <taxon>Pseudomonadati</taxon>
        <taxon>Pseudomonadota</taxon>
        <taxon>Gammaproteobacteria</taxon>
        <taxon>Lysobacterales</taxon>
        <taxon>Rhodanobacteraceae</taxon>
        <taxon>Rhodanobacter</taxon>
    </lineage>
</organism>
<dbReference type="PANTHER" id="PTHR43420">
    <property type="entry name" value="ACETYLTRANSFERASE"/>
    <property type="match status" value="1"/>
</dbReference>
<dbReference type="Proteomes" id="UP000198725">
    <property type="component" value="Unassembled WGS sequence"/>
</dbReference>
<dbReference type="PROSITE" id="PS51186">
    <property type="entry name" value="GNAT"/>
    <property type="match status" value="1"/>
</dbReference>
<evidence type="ECO:0000313" key="5">
    <source>
        <dbReference type="Proteomes" id="UP000198725"/>
    </source>
</evidence>
<dbReference type="CDD" id="cd04301">
    <property type="entry name" value="NAT_SF"/>
    <property type="match status" value="1"/>
</dbReference>
<name>A0A1I4BKF8_9GAMM</name>
<feature type="domain" description="N-acetyltransferase" evidence="3">
    <location>
        <begin position="19"/>
        <end position="157"/>
    </location>
</feature>
<keyword evidence="5" id="KW-1185">Reference proteome</keyword>
<dbReference type="Gene3D" id="3.40.630.30">
    <property type="match status" value="1"/>
</dbReference>
<evidence type="ECO:0000259" key="3">
    <source>
        <dbReference type="PROSITE" id="PS51186"/>
    </source>
</evidence>
<dbReference type="EMBL" id="FOSR01000005">
    <property type="protein sequence ID" value="SFK69258.1"/>
    <property type="molecule type" value="Genomic_DNA"/>
</dbReference>
<sequence>MADSTFLIRLAHDDDDFILGLVPRFVNFALPAWRKRQACIEGIHSDLARHLDESPANSYLFVAEDADGERAGFIHMQKTRDFFTGRGNCHVSDLAVAPQHERRGVARALLAHAEDWARGHDCQLMTLAVFPGNERARALYESAGYGIDLLRMAKPVR</sequence>
<reference evidence="5" key="1">
    <citation type="submission" date="2016-10" db="EMBL/GenBank/DDBJ databases">
        <authorList>
            <person name="Varghese N."/>
            <person name="Submissions S."/>
        </authorList>
    </citation>
    <scope>NUCLEOTIDE SEQUENCE [LARGE SCALE GENOMIC DNA]</scope>
    <source>
        <strain evidence="5">MO64</strain>
    </source>
</reference>
<protein>
    <submittedName>
        <fullName evidence="4">Acetyltransferase (GNAT) family protein</fullName>
    </submittedName>
</protein>
<dbReference type="InterPro" id="IPR016181">
    <property type="entry name" value="Acyl_CoA_acyltransferase"/>
</dbReference>
<accession>A0A1I4BKF8</accession>
<proteinExistence type="predicted"/>
<gene>
    <name evidence="4" type="ORF">SAMN05192579_105145</name>
</gene>
<dbReference type="AlphaFoldDB" id="A0A1I4BKF8"/>
<keyword evidence="2" id="KW-0012">Acyltransferase</keyword>
<evidence type="ECO:0000313" key="4">
    <source>
        <dbReference type="EMBL" id="SFK69258.1"/>
    </source>
</evidence>
<dbReference type="RefSeq" id="WP_092702950.1">
    <property type="nucleotide sequence ID" value="NZ_FOSR01000005.1"/>
</dbReference>